<sequence length="66" mass="7434">MGAVVFGLMSAVDYGMFGAIHRPYGDGLLFCEKMIDPRTRPSGKRESLVFWKRQALDQDLVLRKAS</sequence>
<accession>A0A8X6REP2</accession>
<name>A0A8X6REP2_TRICX</name>
<keyword evidence="2" id="KW-1185">Reference proteome</keyword>
<proteinExistence type="predicted"/>
<organism evidence="1 2">
    <name type="scientific">Trichonephila clavipes</name>
    <name type="common">Golden silk orbweaver</name>
    <name type="synonym">Nephila clavipes</name>
    <dbReference type="NCBI Taxonomy" id="2585209"/>
    <lineage>
        <taxon>Eukaryota</taxon>
        <taxon>Metazoa</taxon>
        <taxon>Ecdysozoa</taxon>
        <taxon>Arthropoda</taxon>
        <taxon>Chelicerata</taxon>
        <taxon>Arachnida</taxon>
        <taxon>Araneae</taxon>
        <taxon>Araneomorphae</taxon>
        <taxon>Entelegynae</taxon>
        <taxon>Araneoidea</taxon>
        <taxon>Nephilidae</taxon>
        <taxon>Trichonephila</taxon>
    </lineage>
</organism>
<reference evidence="1" key="1">
    <citation type="submission" date="2020-08" db="EMBL/GenBank/DDBJ databases">
        <title>Multicomponent nature underlies the extraordinary mechanical properties of spider dragline silk.</title>
        <authorList>
            <person name="Kono N."/>
            <person name="Nakamura H."/>
            <person name="Mori M."/>
            <person name="Yoshida Y."/>
            <person name="Ohtoshi R."/>
            <person name="Malay A.D."/>
            <person name="Moran D.A.P."/>
            <person name="Tomita M."/>
            <person name="Numata K."/>
            <person name="Arakawa K."/>
        </authorList>
    </citation>
    <scope>NUCLEOTIDE SEQUENCE</scope>
</reference>
<dbReference type="EMBL" id="BMAU01021067">
    <property type="protein sequence ID" value="GFX89040.1"/>
    <property type="molecule type" value="Genomic_DNA"/>
</dbReference>
<dbReference type="Proteomes" id="UP000887159">
    <property type="component" value="Unassembled WGS sequence"/>
</dbReference>
<comment type="caution">
    <text evidence="1">The sequence shown here is derived from an EMBL/GenBank/DDBJ whole genome shotgun (WGS) entry which is preliminary data.</text>
</comment>
<protein>
    <submittedName>
        <fullName evidence="1">Uncharacterized protein</fullName>
    </submittedName>
</protein>
<gene>
    <name evidence="1" type="ORF">TNCV_2853401</name>
</gene>
<evidence type="ECO:0000313" key="1">
    <source>
        <dbReference type="EMBL" id="GFX89040.1"/>
    </source>
</evidence>
<dbReference type="AlphaFoldDB" id="A0A8X6REP2"/>
<evidence type="ECO:0000313" key="2">
    <source>
        <dbReference type="Proteomes" id="UP000887159"/>
    </source>
</evidence>